<dbReference type="SUPFAM" id="SSF56281">
    <property type="entry name" value="Metallo-hydrolase/oxidoreductase"/>
    <property type="match status" value="1"/>
</dbReference>
<evidence type="ECO:0000256" key="1">
    <source>
        <dbReference type="ARBA" id="ARBA00022801"/>
    </source>
</evidence>
<dbReference type="Pfam" id="PF12706">
    <property type="entry name" value="Lactamase_B_2"/>
    <property type="match status" value="1"/>
</dbReference>
<organism evidence="3 5">
    <name type="scientific">Trichococcus ilyis</name>
    <dbReference type="NCBI Taxonomy" id="640938"/>
    <lineage>
        <taxon>Bacteria</taxon>
        <taxon>Bacillati</taxon>
        <taxon>Bacillota</taxon>
        <taxon>Bacilli</taxon>
        <taxon>Lactobacillales</taxon>
        <taxon>Carnobacteriaceae</taxon>
        <taxon>Trichococcus</taxon>
    </lineage>
</organism>
<dbReference type="GO" id="GO:0016787">
    <property type="term" value="F:hydrolase activity"/>
    <property type="evidence" value="ECO:0007669"/>
    <property type="project" value="UniProtKB-KW"/>
</dbReference>
<dbReference type="AlphaFoldDB" id="A0A143YNA3"/>
<dbReference type="InterPro" id="IPR036866">
    <property type="entry name" value="RibonucZ/Hydroxyglut_hydro"/>
</dbReference>
<accession>A0A143YNA3</accession>
<dbReference type="EMBL" id="FNYT01000005">
    <property type="protein sequence ID" value="SEI93952.1"/>
    <property type="molecule type" value="Genomic_DNA"/>
</dbReference>
<feature type="domain" description="Metallo-beta-lactamase" evidence="2">
    <location>
        <begin position="92"/>
        <end position="282"/>
    </location>
</feature>
<gene>
    <name evidence="4" type="ORF">SAMN05216375_10571</name>
    <name evidence="3" type="ORF">TR210_1079</name>
</gene>
<evidence type="ECO:0000313" key="4">
    <source>
        <dbReference type="EMBL" id="SEI93952.1"/>
    </source>
</evidence>
<dbReference type="Gene3D" id="3.60.15.10">
    <property type="entry name" value="Ribonuclease Z/Hydroxyacylglutathione hydrolase-like"/>
    <property type="match status" value="1"/>
</dbReference>
<reference evidence="3 5" key="1">
    <citation type="submission" date="2016-02" db="EMBL/GenBank/DDBJ databases">
        <authorList>
            <person name="Wen L."/>
            <person name="He K."/>
            <person name="Yang H."/>
        </authorList>
    </citation>
    <scope>NUCLEOTIDE SEQUENCE [LARGE SCALE GENOMIC DNA]</scope>
    <source>
        <strain evidence="3">Trichococcus_R210</strain>
    </source>
</reference>
<evidence type="ECO:0000313" key="5">
    <source>
        <dbReference type="Proteomes" id="UP000076878"/>
    </source>
</evidence>
<dbReference type="STRING" id="640938.TR210_1079"/>
<dbReference type="InterPro" id="IPR050114">
    <property type="entry name" value="UPF0173_UPF0282_UlaG_hydrolase"/>
</dbReference>
<evidence type="ECO:0000313" key="6">
    <source>
        <dbReference type="Proteomes" id="UP000199280"/>
    </source>
</evidence>
<sequence>MSKIDGVTKESWVLSTFPEWGTWLNEEIEDTVVAENTFAMWWLGCTGIWLKSHESTNILCDLWCGTGKQSHGSGKMKAGHQMQRMSGVQNMQPNLRTQPFVIDPFAVKNVDALVVTHIHSDHLDINTAAAVLKNSSDAVKFVGPQAVVDTWIGWGVPEEKCVVVKPGDSVKIKDIEIVALEAFDRTALVTASEGEVLRGKMPQDMDLIAVNYLFKTSGGNLYHAGDSHYCNYFAKHGNDHQVDVCLGAFGENPRGITDKVTSVDMLRMAESLNAKVVIPVHYDIWSNFQADPKELVELWKFKKDRLQYGFKPYIWQVGGKFVYPNDKDKMEFNFYRGFDDVFSIENDVPFTSFL</sequence>
<name>A0A143YNA3_9LACT</name>
<dbReference type="NCBIfam" id="NF008688">
    <property type="entry name" value="PRK11709.1"/>
    <property type="match status" value="1"/>
</dbReference>
<evidence type="ECO:0000259" key="2">
    <source>
        <dbReference type="Pfam" id="PF12706"/>
    </source>
</evidence>
<dbReference type="OrthoDB" id="9800061at2"/>
<protein>
    <submittedName>
        <fullName evidence="4">L-ascorbate 6-phosphate lactonase</fullName>
    </submittedName>
</protein>
<dbReference type="PANTHER" id="PTHR43546:SF9">
    <property type="entry name" value="L-ASCORBATE-6-PHOSPHATE LACTONASE ULAG-RELATED"/>
    <property type="match status" value="1"/>
</dbReference>
<keyword evidence="6" id="KW-1185">Reference proteome</keyword>
<evidence type="ECO:0000313" key="3">
    <source>
        <dbReference type="EMBL" id="CZQ92780.1"/>
    </source>
</evidence>
<dbReference type="PANTHER" id="PTHR43546">
    <property type="entry name" value="UPF0173 METAL-DEPENDENT HYDROLASE MJ1163-RELATED"/>
    <property type="match status" value="1"/>
</dbReference>
<dbReference type="Proteomes" id="UP000076878">
    <property type="component" value="Unassembled WGS sequence"/>
</dbReference>
<dbReference type="EMBL" id="FJNB01000006">
    <property type="protein sequence ID" value="CZQ92780.1"/>
    <property type="molecule type" value="Genomic_DNA"/>
</dbReference>
<dbReference type="Proteomes" id="UP000199280">
    <property type="component" value="Unassembled WGS sequence"/>
</dbReference>
<dbReference type="InterPro" id="IPR001279">
    <property type="entry name" value="Metallo-B-lactamas"/>
</dbReference>
<proteinExistence type="predicted"/>
<reference evidence="4 6" key="2">
    <citation type="submission" date="2016-10" db="EMBL/GenBank/DDBJ databases">
        <authorList>
            <person name="Varghese N."/>
            <person name="Submissions S."/>
        </authorList>
    </citation>
    <scope>NUCLEOTIDE SEQUENCE [LARGE SCALE GENOMIC DNA]</scope>
    <source>
        <strain evidence="4 6">DSM 22150</strain>
    </source>
</reference>
<keyword evidence="1" id="KW-0378">Hydrolase</keyword>
<dbReference type="RefSeq" id="WP_068622340.1">
    <property type="nucleotide sequence ID" value="NZ_FJNB01000006.1"/>
</dbReference>